<dbReference type="AlphaFoldDB" id="A0A939BB65"/>
<evidence type="ECO:0000313" key="1">
    <source>
        <dbReference type="EMBL" id="MBM6826075.1"/>
    </source>
</evidence>
<gene>
    <name evidence="1" type="ORF">H6A13_03000</name>
</gene>
<sequence>MSDYYTEQLVKKRPDAKDLAIKTGLIVLTVLTVLIVFIFPVGLILPILAIVLDVIMFRRLNVEYEYLYVNGDLDIDKIMNRAKRKRMFSMNVSEMELLAPLDAPELRLYQQAKAVDFTSGTGQAREYALILSDHGELKKVIFEPNETIIEGFYILAPRKVIRK</sequence>
<dbReference type="Pfam" id="PF19601">
    <property type="entry name" value="DUF6106"/>
    <property type="match status" value="1"/>
</dbReference>
<dbReference type="Proteomes" id="UP000713880">
    <property type="component" value="Unassembled WGS sequence"/>
</dbReference>
<proteinExistence type="predicted"/>
<comment type="caution">
    <text evidence="1">The sequence shown here is derived from an EMBL/GenBank/DDBJ whole genome shotgun (WGS) entry which is preliminary data.</text>
</comment>
<organism evidence="1 2">
    <name type="scientific">Mordavella massiliensis</name>
    <dbReference type="NCBI Taxonomy" id="1871024"/>
    <lineage>
        <taxon>Bacteria</taxon>
        <taxon>Bacillati</taxon>
        <taxon>Bacillota</taxon>
        <taxon>Clostridia</taxon>
        <taxon>Eubacteriales</taxon>
        <taxon>Clostridiaceae</taxon>
        <taxon>Mordavella</taxon>
    </lineage>
</organism>
<accession>A0A939BB65</accession>
<dbReference type="EMBL" id="JACJLV010000006">
    <property type="protein sequence ID" value="MBM6826075.1"/>
    <property type="molecule type" value="Genomic_DNA"/>
</dbReference>
<protein>
    <submittedName>
        <fullName evidence="1">Uncharacterized protein</fullName>
    </submittedName>
</protein>
<dbReference type="InterPro" id="IPR046088">
    <property type="entry name" value="DUF6106"/>
</dbReference>
<keyword evidence="2" id="KW-1185">Reference proteome</keyword>
<reference evidence="1" key="2">
    <citation type="journal article" date="2021" name="Sci. Rep.">
        <title>The distribution of antibiotic resistance genes in chicken gut microbiota commensals.</title>
        <authorList>
            <person name="Juricova H."/>
            <person name="Matiasovicova J."/>
            <person name="Kubasova T."/>
            <person name="Cejkova D."/>
            <person name="Rychlik I."/>
        </authorList>
    </citation>
    <scope>NUCLEOTIDE SEQUENCE</scope>
    <source>
        <strain evidence="1">An420c</strain>
    </source>
</reference>
<evidence type="ECO:0000313" key="2">
    <source>
        <dbReference type="Proteomes" id="UP000713880"/>
    </source>
</evidence>
<reference evidence="1" key="1">
    <citation type="submission" date="2020-08" db="EMBL/GenBank/DDBJ databases">
        <authorList>
            <person name="Cejkova D."/>
            <person name="Kubasova T."/>
            <person name="Jahodarova E."/>
            <person name="Rychlik I."/>
        </authorList>
    </citation>
    <scope>NUCLEOTIDE SEQUENCE</scope>
    <source>
        <strain evidence="1">An420c</strain>
    </source>
</reference>
<name>A0A939BB65_9CLOT</name>
<dbReference type="RefSeq" id="WP_204908139.1">
    <property type="nucleotide sequence ID" value="NZ_JACJLV010000006.1"/>
</dbReference>